<evidence type="ECO:0000256" key="2">
    <source>
        <dbReference type="ARBA" id="ARBA00010617"/>
    </source>
</evidence>
<dbReference type="CDD" id="cd11054">
    <property type="entry name" value="CYP24A1-like"/>
    <property type="match status" value="1"/>
</dbReference>
<dbReference type="GO" id="GO:0020037">
    <property type="term" value="F:heme binding"/>
    <property type="evidence" value="ECO:0007669"/>
    <property type="project" value="InterPro"/>
</dbReference>
<keyword evidence="6 8" id="KW-0408">Iron</keyword>
<dbReference type="OrthoDB" id="3945418at2759"/>
<dbReference type="CTD" id="44858"/>
<accession>A0A6J1X693</accession>
<dbReference type="GO" id="GO:0016705">
    <property type="term" value="F:oxidoreductase activity, acting on paired donors, with incorporation or reduction of molecular oxygen"/>
    <property type="evidence" value="ECO:0007669"/>
    <property type="project" value="InterPro"/>
</dbReference>
<evidence type="ECO:0000256" key="1">
    <source>
        <dbReference type="ARBA" id="ARBA00001971"/>
    </source>
</evidence>
<keyword evidence="4 8" id="KW-0479">Metal-binding</keyword>
<dbReference type="GO" id="GO:0034650">
    <property type="term" value="P:cortisol metabolic process"/>
    <property type="evidence" value="ECO:0007669"/>
    <property type="project" value="TreeGrafter"/>
</dbReference>
<dbReference type="KEGG" id="gmw:113520576"/>
<comment type="similarity">
    <text evidence="2">Belongs to the cytochrome P450 family.</text>
</comment>
<dbReference type="GO" id="GO:0071375">
    <property type="term" value="P:cellular response to peptide hormone stimulus"/>
    <property type="evidence" value="ECO:0007669"/>
    <property type="project" value="TreeGrafter"/>
</dbReference>
<dbReference type="GO" id="GO:0004497">
    <property type="term" value="F:monooxygenase activity"/>
    <property type="evidence" value="ECO:0007669"/>
    <property type="project" value="UniProtKB-KW"/>
</dbReference>
<dbReference type="RefSeq" id="XP_026761749.1">
    <property type="nucleotide sequence ID" value="XM_026905948.3"/>
</dbReference>
<dbReference type="AlphaFoldDB" id="A0A6J1X693"/>
<evidence type="ECO:0000313" key="9">
    <source>
        <dbReference type="Proteomes" id="UP001652740"/>
    </source>
</evidence>
<dbReference type="GeneID" id="113520576"/>
<evidence type="ECO:0000256" key="7">
    <source>
        <dbReference type="ARBA" id="ARBA00023033"/>
    </source>
</evidence>
<dbReference type="PRINTS" id="PR00463">
    <property type="entry name" value="EP450I"/>
</dbReference>
<keyword evidence="5" id="KW-0560">Oxidoreductase</keyword>
<evidence type="ECO:0000256" key="8">
    <source>
        <dbReference type="PIRSR" id="PIRSR602401-1"/>
    </source>
</evidence>
<organism evidence="9 10">
    <name type="scientific">Galleria mellonella</name>
    <name type="common">Greater wax moth</name>
    <dbReference type="NCBI Taxonomy" id="7137"/>
    <lineage>
        <taxon>Eukaryota</taxon>
        <taxon>Metazoa</taxon>
        <taxon>Ecdysozoa</taxon>
        <taxon>Arthropoda</taxon>
        <taxon>Hexapoda</taxon>
        <taxon>Insecta</taxon>
        <taxon>Pterygota</taxon>
        <taxon>Neoptera</taxon>
        <taxon>Endopterygota</taxon>
        <taxon>Lepidoptera</taxon>
        <taxon>Glossata</taxon>
        <taxon>Ditrysia</taxon>
        <taxon>Pyraloidea</taxon>
        <taxon>Pyralidae</taxon>
        <taxon>Galleriinae</taxon>
        <taxon>Galleria</taxon>
    </lineage>
</organism>
<proteinExistence type="inferred from homology"/>
<dbReference type="GO" id="GO:0006700">
    <property type="term" value="P:C21-steroid hormone biosynthetic process"/>
    <property type="evidence" value="ECO:0007669"/>
    <property type="project" value="TreeGrafter"/>
</dbReference>
<keyword evidence="7" id="KW-0503">Monooxygenase</keyword>
<dbReference type="InterPro" id="IPR036396">
    <property type="entry name" value="Cyt_P450_sf"/>
</dbReference>
<dbReference type="GO" id="GO:0005743">
    <property type="term" value="C:mitochondrial inner membrane"/>
    <property type="evidence" value="ECO:0007669"/>
    <property type="project" value="TreeGrafter"/>
</dbReference>
<evidence type="ECO:0000256" key="6">
    <source>
        <dbReference type="ARBA" id="ARBA00023004"/>
    </source>
</evidence>
<comment type="cofactor">
    <cofactor evidence="1 8">
        <name>heme</name>
        <dbReference type="ChEBI" id="CHEBI:30413"/>
    </cofactor>
</comment>
<dbReference type="GO" id="GO:0005506">
    <property type="term" value="F:iron ion binding"/>
    <property type="evidence" value="ECO:0007669"/>
    <property type="project" value="InterPro"/>
</dbReference>
<dbReference type="GO" id="GO:0006704">
    <property type="term" value="P:glucocorticoid biosynthetic process"/>
    <property type="evidence" value="ECO:0007669"/>
    <property type="project" value="TreeGrafter"/>
</dbReference>
<gene>
    <name evidence="10" type="primary">LOC113520576</name>
</gene>
<dbReference type="SUPFAM" id="SSF48264">
    <property type="entry name" value="Cytochrome P450"/>
    <property type="match status" value="1"/>
</dbReference>
<dbReference type="GO" id="GO:0008203">
    <property type="term" value="P:cholesterol metabolic process"/>
    <property type="evidence" value="ECO:0007669"/>
    <property type="project" value="TreeGrafter"/>
</dbReference>
<name>A0A6J1X693_GALME</name>
<reference evidence="10" key="1">
    <citation type="submission" date="2025-08" db="UniProtKB">
        <authorList>
            <consortium name="RefSeq"/>
        </authorList>
    </citation>
    <scope>IDENTIFICATION</scope>
    <source>
        <tissue evidence="10">Whole larvae</tissue>
    </source>
</reference>
<dbReference type="Pfam" id="PF00067">
    <property type="entry name" value="p450"/>
    <property type="match status" value="1"/>
</dbReference>
<evidence type="ECO:0000256" key="4">
    <source>
        <dbReference type="ARBA" id="ARBA00022723"/>
    </source>
</evidence>
<dbReference type="Proteomes" id="UP001652740">
    <property type="component" value="Unplaced"/>
</dbReference>
<feature type="binding site" description="axial binding residue" evidence="8">
    <location>
        <position position="427"/>
    </location>
    <ligand>
        <name>heme</name>
        <dbReference type="ChEBI" id="CHEBI:30413"/>
    </ligand>
    <ligandPart>
        <name>Fe</name>
        <dbReference type="ChEBI" id="CHEBI:18248"/>
    </ligandPart>
</feature>
<evidence type="ECO:0000256" key="3">
    <source>
        <dbReference type="ARBA" id="ARBA00022617"/>
    </source>
</evidence>
<evidence type="ECO:0000313" key="10">
    <source>
        <dbReference type="RefSeq" id="XP_026761749.1"/>
    </source>
</evidence>
<dbReference type="PANTHER" id="PTHR24279:SF125">
    <property type="entry name" value="CYTOCHROME P450 FAMILY 24 SUBFAMILY A MEMBER 1"/>
    <property type="match status" value="1"/>
</dbReference>
<dbReference type="InterPro" id="IPR002401">
    <property type="entry name" value="Cyt_P450_E_grp-I"/>
</dbReference>
<protein>
    <submittedName>
        <fullName evidence="10">Cytochrome P450 315a1, mitochondrial isoform X1</fullName>
    </submittedName>
</protein>
<dbReference type="PANTHER" id="PTHR24279">
    <property type="entry name" value="CYTOCHROME P450"/>
    <property type="match status" value="1"/>
</dbReference>
<dbReference type="PRINTS" id="PR00385">
    <property type="entry name" value="P450"/>
</dbReference>
<dbReference type="Gene3D" id="1.10.630.10">
    <property type="entry name" value="Cytochrome P450"/>
    <property type="match status" value="1"/>
</dbReference>
<dbReference type="InterPro" id="IPR001128">
    <property type="entry name" value="Cyt_P450"/>
</dbReference>
<evidence type="ECO:0000256" key="5">
    <source>
        <dbReference type="ARBA" id="ARBA00023002"/>
    </source>
</evidence>
<dbReference type="InterPro" id="IPR050479">
    <property type="entry name" value="CYP11_CYP27_families"/>
</dbReference>
<dbReference type="FunCoup" id="A0A6J1X693">
    <property type="interactions" value="28"/>
</dbReference>
<sequence>MYCIKKCLINKQIIKPIIRNNIIVGKLCQTIANMPRPRSLPLVGTKLDLLAAGSGKNLHEYIDSRHKQLGPIFCEKLGGNVPLVFISHPTMIRTLFLNLEGKYPAHILPDPWILYEKINGSKRGLFFMSGEEWAKNRSIMNKLVLKDDSEKWLENPIKSTIDNFLQKWKSKAITGCFTPALESDLYRLSTEVIINVLLGSNSSIKTSKHFEELLGFFSENVKKVFQTTTKLYGLPVSLCRYLNLKIWRDFEESVDLSIGIARKIVQEILNNHHDSNGLVKRLCNENVSEEDIKRIAADFVMAAGDTTAYTSLWILFLLAKNEDVRNDIRGKHKNYVKNVIKETMRLFPVAPFLTRILPKQSVLGSYVINQDTPIIASIYTSGRDEQNFSKANMFLPYRWDRNDPRKKELLNHVQSASVPFALGTRSCVGKKIAMLQMTEFIYQIVNNFDFTCSNSADVKAITSLVLVPDRDVKLTVSLLKKV</sequence>
<keyword evidence="9" id="KW-1185">Reference proteome</keyword>
<keyword evidence="3 8" id="KW-0349">Heme</keyword>
<dbReference type="InParanoid" id="A0A6J1X693"/>